<dbReference type="OrthoDB" id="9826641at2759"/>
<evidence type="ECO:0000256" key="1">
    <source>
        <dbReference type="ARBA" id="ARBA00004479"/>
    </source>
</evidence>
<dbReference type="SUPFAM" id="SSF49265">
    <property type="entry name" value="Fibronectin type III"/>
    <property type="match status" value="3"/>
</dbReference>
<reference evidence="11" key="1">
    <citation type="journal article" date="2007" name="BMC Evol. Biol.">
        <title>Evolution of Class I cytokine receptors.</title>
        <authorList>
            <person name="Liongue C."/>
            <person name="Ward A.C."/>
        </authorList>
    </citation>
    <scope>NUCLEOTIDE SEQUENCE</scope>
</reference>
<evidence type="ECO:0000256" key="7">
    <source>
        <dbReference type="ARBA" id="ARBA00023180"/>
    </source>
</evidence>
<dbReference type="InterPro" id="IPR003961">
    <property type="entry name" value="FN3_dom"/>
</dbReference>
<dbReference type="GO" id="GO:0009897">
    <property type="term" value="C:external side of plasma membrane"/>
    <property type="evidence" value="ECO:0000318"/>
    <property type="project" value="GO_Central"/>
</dbReference>
<dbReference type="PhylomeDB" id="A8WH77"/>
<dbReference type="AlphaFoldDB" id="A8WH77"/>
<dbReference type="PANTHER" id="PTHR23037">
    <property type="entry name" value="CYTOKINE RECEPTOR"/>
    <property type="match status" value="1"/>
</dbReference>
<evidence type="ECO:0000313" key="12">
    <source>
        <dbReference type="ZFIN" id="ZDB-GENE-030521-10"/>
    </source>
</evidence>
<gene>
    <name evidence="12" type="primary">il13ra2</name>
    <name evidence="11" type="synonym">il-13ra2</name>
</gene>
<dbReference type="EMBL" id="BN000679">
    <property type="protein sequence ID" value="CAH18893.1"/>
    <property type="molecule type" value="mRNA"/>
</dbReference>
<keyword evidence="3 9" id="KW-0732">Signal</keyword>
<dbReference type="GO" id="GO:0043235">
    <property type="term" value="C:receptor complex"/>
    <property type="evidence" value="ECO:0000318"/>
    <property type="project" value="GO_Central"/>
</dbReference>
<dbReference type="InterPro" id="IPR015321">
    <property type="entry name" value="TypeI_recpt_CBD"/>
</dbReference>
<evidence type="ECO:0000256" key="3">
    <source>
        <dbReference type="ARBA" id="ARBA00022729"/>
    </source>
</evidence>
<dbReference type="GeneID" id="368326"/>
<evidence type="ECO:0000256" key="4">
    <source>
        <dbReference type="ARBA" id="ARBA00022989"/>
    </source>
</evidence>
<feature type="signal peptide" evidence="9">
    <location>
        <begin position="1"/>
        <end position="25"/>
    </location>
</feature>
<proteinExistence type="evidence at transcript level"/>
<keyword evidence="5 8" id="KW-0472">Membrane</keyword>
<dbReference type="GO" id="GO:0004896">
    <property type="term" value="F:cytokine receptor activity"/>
    <property type="evidence" value="ECO:0000318"/>
    <property type="project" value="GO_Central"/>
</dbReference>
<dbReference type="GO" id="GO:0019221">
    <property type="term" value="P:cytokine-mediated signaling pathway"/>
    <property type="evidence" value="ECO:0000318"/>
    <property type="project" value="GO_Central"/>
</dbReference>
<dbReference type="GO" id="GO:0019955">
    <property type="term" value="F:cytokine binding"/>
    <property type="evidence" value="ECO:0000318"/>
    <property type="project" value="GO_Central"/>
</dbReference>
<dbReference type="Pfam" id="PF09240">
    <property type="entry name" value="IL6Ra-bind"/>
    <property type="match status" value="1"/>
</dbReference>
<comment type="subcellular location">
    <subcellularLocation>
        <location evidence="1">Membrane</location>
        <topology evidence="1">Single-pass type I membrane protein</topology>
    </subcellularLocation>
</comment>
<keyword evidence="6 11" id="KW-0675">Receptor</keyword>
<feature type="domain" description="Fibronectin type-III" evidence="10">
    <location>
        <begin position="37"/>
        <end position="135"/>
    </location>
</feature>
<dbReference type="Reactome" id="R-DRE-9020958">
    <property type="pathway name" value="Interleukin-21 signaling"/>
</dbReference>
<keyword evidence="7" id="KW-0325">Glycoprotein</keyword>
<evidence type="ECO:0000256" key="2">
    <source>
        <dbReference type="ARBA" id="ARBA00022692"/>
    </source>
</evidence>
<dbReference type="GO" id="GO:0008284">
    <property type="term" value="P:positive regulation of cell population proliferation"/>
    <property type="evidence" value="ECO:0000318"/>
    <property type="project" value="GO_Central"/>
</dbReference>
<keyword evidence="2 8" id="KW-0812">Transmembrane</keyword>
<accession>A8WH77</accession>
<feature type="transmembrane region" description="Helical" evidence="8">
    <location>
        <begin position="354"/>
        <end position="373"/>
    </location>
</feature>
<dbReference type="AGR" id="ZFIN:ZDB-GENE-030521-10"/>
<dbReference type="RefSeq" id="NP_001107203.2">
    <property type="nucleotide sequence ID" value="NM_001113731.3"/>
</dbReference>
<evidence type="ECO:0000313" key="11">
    <source>
        <dbReference type="EMBL" id="CAH18893.1"/>
    </source>
</evidence>
<evidence type="ECO:0000256" key="6">
    <source>
        <dbReference type="ARBA" id="ARBA00023170"/>
    </source>
</evidence>
<dbReference type="KEGG" id="dre:368326"/>
<dbReference type="InterPro" id="IPR036116">
    <property type="entry name" value="FN3_sf"/>
</dbReference>
<organism evidence="11">
    <name type="scientific">Danio rerio</name>
    <name type="common">Zebrafish</name>
    <name type="synonym">Brachydanio rerio</name>
    <dbReference type="NCBI Taxonomy" id="7955"/>
    <lineage>
        <taxon>Eukaryota</taxon>
        <taxon>Metazoa</taxon>
        <taxon>Chordata</taxon>
        <taxon>Craniata</taxon>
        <taxon>Vertebrata</taxon>
        <taxon>Euteleostomi</taxon>
        <taxon>Actinopterygii</taxon>
        <taxon>Neopterygii</taxon>
        <taxon>Teleostei</taxon>
        <taxon>Ostariophysi</taxon>
        <taxon>Cypriniformes</taxon>
        <taxon>Danionidae</taxon>
        <taxon>Danioninae</taxon>
        <taxon>Danio</taxon>
    </lineage>
</organism>
<name>A8WH77_DANRE</name>
<sequence length="407" mass="46533">MLLLNRFSAWLSVFAVLLLTQPISTSEVMACGAAVDPPANIEITDPGFLGYLNIQWTRPASLQNLTGCTVRYQLRYFDTYEERWRSVRTVKLTYAAQFDLEKPVKLRILTVLKCACTNGTEVQGEETETVYTPEPTGLAGSRIRDFHCIYYGKEHMECTWKSGPVQPPNSEHYLYYWHREMEETKECPEYIVSSNNERGCRFPRQSLLEFSKFNMCVNGSSSTGSLRPAYFSIEIQNYVKPAAVSSLDVLETDGWLKLEWAPPSGQVPEHCLDYEVESSTLMANGKELKQTEILENLDLGTSYELPREAESKKTCFNLRSKVNMYCADGGFWSDWSQTKCTEEKPTMNYRLLDLVMIGTAGVIIFCLSLWILTRICIKPCSKKDVIYTLYKQKVNENMPSIFSPIFK</sequence>
<dbReference type="CTD" id="3598"/>
<feature type="domain" description="Fibronectin type-III" evidence="10">
    <location>
        <begin position="240"/>
        <end position="344"/>
    </location>
</feature>
<dbReference type="InterPro" id="IPR013783">
    <property type="entry name" value="Ig-like_fold"/>
</dbReference>
<dbReference type="FunFam" id="2.60.40.10:FF:002351">
    <property type="entry name" value="Interleukin 13 receptor, alpha 2"/>
    <property type="match status" value="1"/>
</dbReference>
<dbReference type="Gene3D" id="2.60.40.10">
    <property type="entry name" value="Immunoglobulins"/>
    <property type="match status" value="3"/>
</dbReference>
<evidence type="ECO:0000256" key="8">
    <source>
        <dbReference type="SAM" id="Phobius"/>
    </source>
</evidence>
<evidence type="ECO:0000256" key="5">
    <source>
        <dbReference type="ARBA" id="ARBA00023136"/>
    </source>
</evidence>
<keyword evidence="4 8" id="KW-1133">Transmembrane helix</keyword>
<feature type="chain" id="PRO_5043300785" evidence="9">
    <location>
        <begin position="26"/>
        <end position="407"/>
    </location>
</feature>
<dbReference type="PROSITE" id="PS50853">
    <property type="entry name" value="FN3"/>
    <property type="match status" value="2"/>
</dbReference>
<dbReference type="ZFIN" id="ZDB-GENE-030521-10">
    <property type="gene designation" value="il13ra2"/>
</dbReference>
<dbReference type="PANTHER" id="PTHR23037:SF45">
    <property type="entry name" value="INTERLEUKIN 13 RECEPTOR SUBUNIT ALPHA 2"/>
    <property type="match status" value="1"/>
</dbReference>
<evidence type="ECO:0000256" key="9">
    <source>
        <dbReference type="SAM" id="SignalP"/>
    </source>
</evidence>
<evidence type="ECO:0000259" key="10">
    <source>
        <dbReference type="PROSITE" id="PS50853"/>
    </source>
</evidence>
<protein>
    <submittedName>
        <fullName evidence="11">Interleukin-13 receptor alpha 2</fullName>
    </submittedName>
</protein>